<dbReference type="SUPFAM" id="SSF50978">
    <property type="entry name" value="WD40 repeat-like"/>
    <property type="match status" value="1"/>
</dbReference>
<evidence type="ECO:0000259" key="5">
    <source>
        <dbReference type="Pfam" id="PF23389"/>
    </source>
</evidence>
<reference evidence="6 7" key="1">
    <citation type="submission" date="2019-07" db="EMBL/GenBank/DDBJ databases">
        <title>Whole genome shotgun sequence of Deinococcus cellulosilyticus NBRC 106333.</title>
        <authorList>
            <person name="Hosoyama A."/>
            <person name="Uohara A."/>
            <person name="Ohji S."/>
            <person name="Ichikawa N."/>
        </authorList>
    </citation>
    <scope>NUCLEOTIDE SEQUENCE [LARGE SCALE GENOMIC DNA]</scope>
    <source>
        <strain evidence="6 7">NBRC 106333</strain>
    </source>
</reference>
<keyword evidence="7" id="KW-1185">Reference proteome</keyword>
<gene>
    <name evidence="6" type="ORF">DC3_44240</name>
</gene>
<dbReference type="Gene3D" id="3.40.50.1460">
    <property type="match status" value="1"/>
</dbReference>
<dbReference type="InterPro" id="IPR053299">
    <property type="entry name" value="ASTRA_WD_repeat"/>
</dbReference>
<feature type="domain" description="WDR19 first beta-propeller" evidence="5">
    <location>
        <begin position="324"/>
        <end position="473"/>
    </location>
</feature>
<organism evidence="6 7">
    <name type="scientific">Deinococcus cellulosilyticus (strain DSM 18568 / NBRC 106333 / KACC 11606 / 5516J-15)</name>
    <dbReference type="NCBI Taxonomy" id="1223518"/>
    <lineage>
        <taxon>Bacteria</taxon>
        <taxon>Thermotogati</taxon>
        <taxon>Deinococcota</taxon>
        <taxon>Deinococci</taxon>
        <taxon>Deinococcales</taxon>
        <taxon>Deinococcaceae</taxon>
        <taxon>Deinococcus</taxon>
    </lineage>
</organism>
<evidence type="ECO:0000313" key="6">
    <source>
        <dbReference type="EMBL" id="GEM48789.1"/>
    </source>
</evidence>
<feature type="repeat" description="WD" evidence="3">
    <location>
        <begin position="351"/>
        <end position="392"/>
    </location>
</feature>
<feature type="repeat" description="WD" evidence="3">
    <location>
        <begin position="393"/>
        <end position="434"/>
    </location>
</feature>
<feature type="domain" description="Peptidase C14 caspase" evidence="4">
    <location>
        <begin position="726"/>
        <end position="964"/>
    </location>
</feature>
<evidence type="ECO:0000313" key="7">
    <source>
        <dbReference type="Proteomes" id="UP000321306"/>
    </source>
</evidence>
<dbReference type="Pfam" id="PF00400">
    <property type="entry name" value="WD40"/>
    <property type="match status" value="3"/>
</dbReference>
<feature type="repeat" description="WD" evidence="3">
    <location>
        <begin position="67"/>
        <end position="98"/>
    </location>
</feature>
<feature type="repeat" description="WD" evidence="3">
    <location>
        <begin position="519"/>
        <end position="560"/>
    </location>
</feature>
<dbReference type="InterPro" id="IPR011047">
    <property type="entry name" value="Quinoprotein_ADH-like_sf"/>
</dbReference>
<protein>
    <submittedName>
        <fullName evidence="6">Uncharacterized protein</fullName>
    </submittedName>
</protein>
<dbReference type="Gene3D" id="2.130.10.10">
    <property type="entry name" value="YVTN repeat-like/Quinoprotein amine dehydrogenase"/>
    <property type="match status" value="5"/>
</dbReference>
<accession>A0A511N7G0</accession>
<feature type="repeat" description="WD" evidence="3">
    <location>
        <begin position="141"/>
        <end position="182"/>
    </location>
</feature>
<dbReference type="CDD" id="cd00200">
    <property type="entry name" value="WD40"/>
    <property type="match status" value="2"/>
</dbReference>
<keyword evidence="1 3" id="KW-0853">WD repeat</keyword>
<feature type="repeat" description="WD" evidence="3">
    <location>
        <begin position="561"/>
        <end position="592"/>
    </location>
</feature>
<evidence type="ECO:0000256" key="1">
    <source>
        <dbReference type="ARBA" id="ARBA00022574"/>
    </source>
</evidence>
<sequence length="976" mass="106278">MTLSFFPAHAQEYSPEHVLGSGQLLTMDISRSGRWMASGGGRYIVVYDLLHHQETLRFDPASLTYDVKFSPDAKVLAAGTQLPEVQLWNLETGKPTLKLKGHTDAVYALAFSPDGRWLASGSADQSVRVWDATTGQLVHVLAGHAGAIQGLQFSANSTELYSGGNDKTIRIWDVKTGKTVHILQGHTDNINELSLEEHSGVLASASGDRTIRLWDVKTGQVLKVLTGHTNRVFALKFSPDGRWLASGGRDNTVRIWDLEQGKEKHLWSNLTGVVTTVRFSADGKQVFAGSDDSFIRVWNMENGEKEATLSNHTGHIRAVAFSPDGTVLASGHRESKVILWNTRTGAVLNTLEGHTQAISALNFSPDGQQLASGSWDQTVRLWDVTTRRTIASFQPSREAVHSLTYSPDGKILAVGTGEASVQLWDTQTARLIRLLVGHTSGIYALDFSGDGKFLVSGSADKTIRIWEVQTGKLLGTLEGHTSTVQAIDLSKNQRYLATGSADQTVRLWSFPDGKLLKTLQGHTGFVASVQFASGDQTLITASGDQRILFWRTETGQLMSSLLGNTDRIFSMQLSQDETQLAAGSADGTLRTWLSPQVTKTIKPEVTILSPLRNAQVNSPSIDLWLMLNLKASDVSLQVTINGQKVESNTRSIGVSASNPNVVQLDLPLSNTDSSENIEISVMAMTKDGQESSPATVLLQKPVKKQTAPAERAAPEKPSGKLFFLGIGVNTYQFLPADRFLKYSVKDVQDLAKEFEAQRSKFYYDVDTTVLINEEATLDQIIDAMDRIRRRARPEDTVITFFSGHGETQEGRYYVIAHDTNPQSLRRTGLPQDELVAFYGSVNANAILMLDTCRAGGINGVRAVSDSRVDGLVRALQVSEAAIPSTHSSVDVKKAILAATGGESFAYEDASWGNGAFTKAILEALRGQRSALNPEGQLSVLGLGSWVGYRVKQLTGGKQIPNIQIRSSDWTIAAPDQ</sequence>
<dbReference type="GO" id="GO:0004197">
    <property type="term" value="F:cysteine-type endopeptidase activity"/>
    <property type="evidence" value="ECO:0007669"/>
    <property type="project" value="InterPro"/>
</dbReference>
<dbReference type="SMART" id="SM00320">
    <property type="entry name" value="WD40"/>
    <property type="match status" value="14"/>
</dbReference>
<feature type="repeat" description="WD" evidence="3">
    <location>
        <begin position="225"/>
        <end position="266"/>
    </location>
</feature>
<dbReference type="Pfam" id="PF25173">
    <property type="entry name" value="Beta-prop_WDR3_1st"/>
    <property type="match status" value="1"/>
</dbReference>
<dbReference type="GO" id="GO:0006508">
    <property type="term" value="P:proteolysis"/>
    <property type="evidence" value="ECO:0007669"/>
    <property type="project" value="InterPro"/>
</dbReference>
<dbReference type="RefSeq" id="WP_186816180.1">
    <property type="nucleotide sequence ID" value="NZ_BJXB01000024.1"/>
</dbReference>
<dbReference type="PROSITE" id="PS50082">
    <property type="entry name" value="WD_REPEATS_2"/>
    <property type="match status" value="13"/>
</dbReference>
<evidence type="ECO:0000256" key="2">
    <source>
        <dbReference type="ARBA" id="ARBA00022737"/>
    </source>
</evidence>
<feature type="repeat" description="WD" evidence="3">
    <location>
        <begin position="183"/>
        <end position="224"/>
    </location>
</feature>
<dbReference type="Proteomes" id="UP000321306">
    <property type="component" value="Unassembled WGS sequence"/>
</dbReference>
<dbReference type="EMBL" id="BJXB01000024">
    <property type="protein sequence ID" value="GEM48789.1"/>
    <property type="molecule type" value="Genomic_DNA"/>
</dbReference>
<dbReference type="Pfam" id="PF00656">
    <property type="entry name" value="Peptidase_C14"/>
    <property type="match status" value="1"/>
</dbReference>
<name>A0A511N7G0_DEIC1</name>
<dbReference type="Pfam" id="PF23389">
    <property type="entry name" value="Beta-prop_WDR19_1st"/>
    <property type="match status" value="1"/>
</dbReference>
<dbReference type="InterPro" id="IPR036322">
    <property type="entry name" value="WD40_repeat_dom_sf"/>
</dbReference>
<feature type="repeat" description="WD" evidence="3">
    <location>
        <begin position="99"/>
        <end position="140"/>
    </location>
</feature>
<dbReference type="SUPFAM" id="SSF50998">
    <property type="entry name" value="Quinoprotein alcohol dehydrogenase-like"/>
    <property type="match status" value="1"/>
</dbReference>
<dbReference type="InterPro" id="IPR011600">
    <property type="entry name" value="Pept_C14_caspase"/>
</dbReference>
<feature type="repeat" description="WD" evidence="3">
    <location>
        <begin position="435"/>
        <end position="476"/>
    </location>
</feature>
<comment type="caution">
    <text evidence="6">The sequence shown here is derived from an EMBL/GenBank/DDBJ whole genome shotgun (WGS) entry which is preliminary data.</text>
</comment>
<dbReference type="InterPro" id="IPR057855">
    <property type="entry name" value="Beta-prop_WDR19_1st"/>
</dbReference>
<dbReference type="InterPro" id="IPR001680">
    <property type="entry name" value="WD40_rpt"/>
</dbReference>
<keyword evidence="2" id="KW-0677">Repeat</keyword>
<feature type="repeat" description="WD" evidence="3">
    <location>
        <begin position="309"/>
        <end position="350"/>
    </location>
</feature>
<dbReference type="AlphaFoldDB" id="A0A511N7G0"/>
<dbReference type="InterPro" id="IPR015943">
    <property type="entry name" value="WD40/YVTN_repeat-like_dom_sf"/>
</dbReference>
<dbReference type="PROSITE" id="PS00678">
    <property type="entry name" value="WD_REPEATS_1"/>
    <property type="match status" value="7"/>
</dbReference>
<dbReference type="InterPro" id="IPR020472">
    <property type="entry name" value="WD40_PAC1"/>
</dbReference>
<dbReference type="SUPFAM" id="SSF52129">
    <property type="entry name" value="Caspase-like"/>
    <property type="match status" value="1"/>
</dbReference>
<dbReference type="PANTHER" id="PTHR44156">
    <property type="entry name" value="SUPERNUMERARY LIMBS, ISOFORM B-RELATED"/>
    <property type="match status" value="1"/>
</dbReference>
<dbReference type="PROSITE" id="PS50294">
    <property type="entry name" value="WD_REPEATS_REGION"/>
    <property type="match status" value="12"/>
</dbReference>
<dbReference type="InterPro" id="IPR019775">
    <property type="entry name" value="WD40_repeat_CS"/>
</dbReference>
<proteinExistence type="predicted"/>
<dbReference type="InterPro" id="IPR029030">
    <property type="entry name" value="Caspase-like_dom_sf"/>
</dbReference>
<feature type="repeat" description="WD" evidence="3">
    <location>
        <begin position="477"/>
        <end position="518"/>
    </location>
</feature>
<dbReference type="PRINTS" id="PR00320">
    <property type="entry name" value="GPROTEINBRPT"/>
</dbReference>
<evidence type="ECO:0000256" key="3">
    <source>
        <dbReference type="PROSITE-ProRule" id="PRU00221"/>
    </source>
</evidence>
<feature type="repeat" description="WD" evidence="3">
    <location>
        <begin position="267"/>
        <end position="308"/>
    </location>
</feature>
<evidence type="ECO:0000259" key="4">
    <source>
        <dbReference type="Pfam" id="PF00656"/>
    </source>
</evidence>